<feature type="domain" description="PIN like" evidence="2">
    <location>
        <begin position="24"/>
        <end position="243"/>
    </location>
</feature>
<evidence type="ECO:0000256" key="1">
    <source>
        <dbReference type="SAM" id="MobiDB-lite"/>
    </source>
</evidence>
<organism evidence="3 4">
    <name type="scientific">Ralstonia syzygii</name>
    <dbReference type="NCBI Taxonomy" id="28097"/>
    <lineage>
        <taxon>Bacteria</taxon>
        <taxon>Pseudomonadati</taxon>
        <taxon>Pseudomonadota</taxon>
        <taxon>Betaproteobacteria</taxon>
        <taxon>Burkholderiales</taxon>
        <taxon>Burkholderiaceae</taxon>
        <taxon>Ralstonia</taxon>
        <taxon>Ralstonia solanacearum species complex</taxon>
    </lineage>
</organism>
<dbReference type="RefSeq" id="WP_211904927.1">
    <property type="nucleotide sequence ID" value="NZ_CP046729.1"/>
</dbReference>
<accession>A0ABX7ZFK2</accession>
<protein>
    <recommendedName>
        <fullName evidence="2">PIN like domain-containing protein</fullName>
    </recommendedName>
</protein>
<evidence type="ECO:0000313" key="3">
    <source>
        <dbReference type="EMBL" id="QUP53644.1"/>
    </source>
</evidence>
<dbReference type="Pfam" id="PF18476">
    <property type="entry name" value="PIN_8"/>
    <property type="match status" value="1"/>
</dbReference>
<keyword evidence="4" id="KW-1185">Reference proteome</keyword>
<feature type="region of interest" description="Disordered" evidence="1">
    <location>
        <begin position="164"/>
        <end position="190"/>
    </location>
</feature>
<evidence type="ECO:0000313" key="4">
    <source>
        <dbReference type="Proteomes" id="UP000677898"/>
    </source>
</evidence>
<gene>
    <name evidence="3" type="ORF">GO998_07670</name>
</gene>
<reference evidence="3 4" key="1">
    <citation type="journal article" date="2021" name="Phytopathology">
        <title>Complete genome sequence of Ralstonia syzygii subsp. indonesiensis strain LLRS-1, isolated from wilted tobacco in China.</title>
        <authorList>
            <person name="Lu C.H."/>
            <person name="Li J.Y."/>
            <person name="Mi M.G."/>
            <person name="Lin Z.L."/>
            <person name="Jiang N."/>
            <person name="Gai X."/>
            <person name="Ma J.H."/>
            <person name="Lei L.P."/>
            <person name="Xia Z.Y."/>
        </authorList>
    </citation>
    <scope>NUCLEOTIDE SEQUENCE [LARGE SCALE GENOMIC DNA]</scope>
    <source>
        <strain evidence="3 4">LLRS-1</strain>
    </source>
</reference>
<name>A0ABX7ZFK2_9RALS</name>
<evidence type="ECO:0000259" key="2">
    <source>
        <dbReference type="Pfam" id="PF18476"/>
    </source>
</evidence>
<dbReference type="InterPro" id="IPR041578">
    <property type="entry name" value="PIN_8"/>
</dbReference>
<proteinExistence type="predicted"/>
<sequence>MKNLFPGHFPLSEEELSHLMQDAIFVFDTNVLLNMYRYTEPARNHFFEIAGRLGKRIVIPYQVACEFFDSRTKVIQDQNKAIDLMDKAIEDAHKKIKNDLNQFRRHAHVDIAKILGAIGNSLSSAQSDIRRIKEGRSPVKFNDDPILQRLADLLADNVLPEPTEDELNKRKKAAGERIKSDTPPGFLDRGKSGDKSLGDTLIWFETIEASQKNKLPVIFVTDDIKEDWWLRVDGQVIGPLPALRQEFHKATGQHFHMYQAENFIKHAAELLKIPVDQGALSEVAKVSADQAKSASDEELTPFLNELVSAEQASASNPTLKMLGKISERLERELLALSPSRPLLQEYSLINKKFIPVGDPRRFSIPDYTEKLMREVNRITWVPELDGFYGIVQSST</sequence>
<dbReference type="Proteomes" id="UP000677898">
    <property type="component" value="Chromosome"/>
</dbReference>
<dbReference type="EMBL" id="CP046729">
    <property type="protein sequence ID" value="QUP53644.1"/>
    <property type="molecule type" value="Genomic_DNA"/>
</dbReference>